<accession>A0ABW4ZDP5</accession>
<dbReference type="Pfam" id="PF07589">
    <property type="entry name" value="PEP-CTERM"/>
    <property type="match status" value="1"/>
</dbReference>
<evidence type="ECO:0000313" key="4">
    <source>
        <dbReference type="Proteomes" id="UP001597389"/>
    </source>
</evidence>
<dbReference type="RefSeq" id="WP_377087078.1">
    <property type="nucleotide sequence ID" value="NZ_JBHSJL010000014.1"/>
</dbReference>
<dbReference type="InterPro" id="IPR013424">
    <property type="entry name" value="Ice-binding_C"/>
</dbReference>
<name>A0ABW4ZDP5_9BACT</name>
<evidence type="ECO:0000256" key="1">
    <source>
        <dbReference type="SAM" id="SignalP"/>
    </source>
</evidence>
<keyword evidence="4" id="KW-1185">Reference proteome</keyword>
<dbReference type="Proteomes" id="UP001597389">
    <property type="component" value="Unassembled WGS sequence"/>
</dbReference>
<dbReference type="NCBIfam" id="TIGR02595">
    <property type="entry name" value="PEP_CTERM"/>
    <property type="match status" value="1"/>
</dbReference>
<reference evidence="4" key="1">
    <citation type="journal article" date="2019" name="Int. J. Syst. Evol. Microbiol.">
        <title>The Global Catalogue of Microorganisms (GCM) 10K type strain sequencing project: providing services to taxonomists for standard genome sequencing and annotation.</title>
        <authorList>
            <consortium name="The Broad Institute Genomics Platform"/>
            <consortium name="The Broad Institute Genome Sequencing Center for Infectious Disease"/>
            <person name="Wu L."/>
            <person name="Ma J."/>
        </authorList>
    </citation>
    <scope>NUCLEOTIDE SEQUENCE [LARGE SCALE GENOMIC DNA]</scope>
    <source>
        <strain evidence="4">CCUG 57942</strain>
    </source>
</reference>
<feature type="domain" description="Ice-binding protein C-terminal" evidence="2">
    <location>
        <begin position="194"/>
        <end position="216"/>
    </location>
</feature>
<proteinExistence type="predicted"/>
<gene>
    <name evidence="3" type="ORF">ACFSW8_14660</name>
</gene>
<feature type="signal peptide" evidence="1">
    <location>
        <begin position="1"/>
        <end position="20"/>
    </location>
</feature>
<sequence length="217" mass="21708">MKKTLITTMLSALCLGAAEAAIIWTGAIDSDVTNDGNWDFSGSALTSVAGITNATLADDITFTNAGTAAQIGESGGQPSWGVATGFGITIDNTSVGTAGNDGIRGDSIDIINGGHLSIFFAGLVINVDGASSINLLGGGDPLPGAAVLNLATGAEVTMASRAEYDQQGAQIFVNGTSFSSDNAVLNFTGADAVAVPEPGSMSLLGLAGAILLLRRRK</sequence>
<organism evidence="3 4">
    <name type="scientific">Rubritalea tangerina</name>
    <dbReference type="NCBI Taxonomy" id="430798"/>
    <lineage>
        <taxon>Bacteria</taxon>
        <taxon>Pseudomonadati</taxon>
        <taxon>Verrucomicrobiota</taxon>
        <taxon>Verrucomicrobiia</taxon>
        <taxon>Verrucomicrobiales</taxon>
        <taxon>Rubritaleaceae</taxon>
        <taxon>Rubritalea</taxon>
    </lineage>
</organism>
<evidence type="ECO:0000259" key="2">
    <source>
        <dbReference type="Pfam" id="PF07589"/>
    </source>
</evidence>
<dbReference type="EMBL" id="JBHUJB010000073">
    <property type="protein sequence ID" value="MFD2160144.1"/>
    <property type="molecule type" value="Genomic_DNA"/>
</dbReference>
<feature type="chain" id="PRO_5045222288" evidence="1">
    <location>
        <begin position="21"/>
        <end position="217"/>
    </location>
</feature>
<keyword evidence="1" id="KW-0732">Signal</keyword>
<comment type="caution">
    <text evidence="3">The sequence shown here is derived from an EMBL/GenBank/DDBJ whole genome shotgun (WGS) entry which is preliminary data.</text>
</comment>
<protein>
    <submittedName>
        <fullName evidence="3">PEP-CTERM sorting domain-containing protein</fullName>
    </submittedName>
</protein>
<evidence type="ECO:0000313" key="3">
    <source>
        <dbReference type="EMBL" id="MFD2160144.1"/>
    </source>
</evidence>